<comment type="caution">
    <text evidence="5">The sequence shown here is derived from an EMBL/GenBank/DDBJ whole genome shotgun (WGS) entry which is preliminary data.</text>
</comment>
<dbReference type="InterPro" id="IPR018060">
    <property type="entry name" value="HTH_AraC"/>
</dbReference>
<dbReference type="SUPFAM" id="SSF46689">
    <property type="entry name" value="Homeodomain-like"/>
    <property type="match status" value="1"/>
</dbReference>
<dbReference type="PANTHER" id="PTHR43280">
    <property type="entry name" value="ARAC-FAMILY TRANSCRIPTIONAL REGULATOR"/>
    <property type="match status" value="1"/>
</dbReference>
<evidence type="ECO:0000256" key="1">
    <source>
        <dbReference type="ARBA" id="ARBA00023015"/>
    </source>
</evidence>
<evidence type="ECO:0000256" key="3">
    <source>
        <dbReference type="ARBA" id="ARBA00023163"/>
    </source>
</evidence>
<dbReference type="PROSITE" id="PS01124">
    <property type="entry name" value="HTH_ARAC_FAMILY_2"/>
    <property type="match status" value="1"/>
</dbReference>
<dbReference type="GO" id="GO:0003700">
    <property type="term" value="F:DNA-binding transcription factor activity"/>
    <property type="evidence" value="ECO:0007669"/>
    <property type="project" value="InterPro"/>
</dbReference>
<dbReference type="PANTHER" id="PTHR43280:SF11">
    <property type="entry name" value="RCS-SPECIFIC HTH-TYPE TRANSCRIPTIONAL ACTIVATOR RCLR"/>
    <property type="match status" value="1"/>
</dbReference>
<evidence type="ECO:0000256" key="2">
    <source>
        <dbReference type="ARBA" id="ARBA00023125"/>
    </source>
</evidence>
<dbReference type="Gene3D" id="1.10.10.60">
    <property type="entry name" value="Homeodomain-like"/>
    <property type="match status" value="1"/>
</dbReference>
<dbReference type="InterPro" id="IPR009057">
    <property type="entry name" value="Homeodomain-like_sf"/>
</dbReference>
<dbReference type="EMBL" id="JACJVO010000039">
    <property type="protein sequence ID" value="MBB6734942.1"/>
    <property type="molecule type" value="Genomic_DNA"/>
</dbReference>
<protein>
    <submittedName>
        <fullName evidence="5">Helix-turn-helix domain-containing protein</fullName>
    </submittedName>
</protein>
<dbReference type="PRINTS" id="PR00032">
    <property type="entry name" value="HTHARAC"/>
</dbReference>
<evidence type="ECO:0000313" key="5">
    <source>
        <dbReference type="EMBL" id="MBB6734942.1"/>
    </source>
</evidence>
<keyword evidence="1" id="KW-0805">Transcription regulation</keyword>
<gene>
    <name evidence="5" type="ORF">H7C18_28925</name>
</gene>
<keyword evidence="3" id="KW-0804">Transcription</keyword>
<dbReference type="GO" id="GO:0043565">
    <property type="term" value="F:sequence-specific DNA binding"/>
    <property type="evidence" value="ECO:0007669"/>
    <property type="project" value="InterPro"/>
</dbReference>
<dbReference type="Proteomes" id="UP000564644">
    <property type="component" value="Unassembled WGS sequence"/>
</dbReference>
<reference evidence="5 6" key="1">
    <citation type="submission" date="2020-08" db="EMBL/GenBank/DDBJ databases">
        <title>Cohnella phylogeny.</title>
        <authorList>
            <person name="Dunlap C."/>
        </authorList>
    </citation>
    <scope>NUCLEOTIDE SEQUENCE [LARGE SCALE GENOMIC DNA]</scope>
    <source>
        <strain evidence="5 6">CBP 2801</strain>
    </source>
</reference>
<dbReference type="Pfam" id="PF12833">
    <property type="entry name" value="HTH_18"/>
    <property type="match status" value="1"/>
</dbReference>
<organism evidence="5 6">
    <name type="scientific">Cohnella zeiphila</name>
    <dbReference type="NCBI Taxonomy" id="2761120"/>
    <lineage>
        <taxon>Bacteria</taxon>
        <taxon>Bacillati</taxon>
        <taxon>Bacillota</taxon>
        <taxon>Bacilli</taxon>
        <taxon>Bacillales</taxon>
        <taxon>Paenibacillaceae</taxon>
        <taxon>Cohnella</taxon>
    </lineage>
</organism>
<name>A0A7X0SRR8_9BACL</name>
<dbReference type="AlphaFoldDB" id="A0A7X0SRR8"/>
<keyword evidence="2" id="KW-0238">DNA-binding</keyword>
<proteinExistence type="predicted"/>
<sequence length="50" mass="6046">MEQAAVLQRETREKIYGISEKQGYQKPSYFIQLFKKTFGMVPQEYRNRTQ</sequence>
<feature type="domain" description="HTH araC/xylS-type" evidence="4">
    <location>
        <begin position="1"/>
        <end position="48"/>
    </location>
</feature>
<evidence type="ECO:0000313" key="6">
    <source>
        <dbReference type="Proteomes" id="UP000564644"/>
    </source>
</evidence>
<keyword evidence="6" id="KW-1185">Reference proteome</keyword>
<evidence type="ECO:0000259" key="4">
    <source>
        <dbReference type="PROSITE" id="PS01124"/>
    </source>
</evidence>
<dbReference type="InterPro" id="IPR020449">
    <property type="entry name" value="Tscrpt_reg_AraC-type_HTH"/>
</dbReference>
<accession>A0A7X0SRR8</accession>